<dbReference type="GO" id="GO:0046417">
    <property type="term" value="P:chorismate metabolic process"/>
    <property type="evidence" value="ECO:0007669"/>
    <property type="project" value="InterPro"/>
</dbReference>
<evidence type="ECO:0000259" key="1">
    <source>
        <dbReference type="PROSITE" id="PS51168"/>
    </source>
</evidence>
<feature type="domain" description="Chorismate mutase" evidence="1">
    <location>
        <begin position="19"/>
        <end position="110"/>
    </location>
</feature>
<gene>
    <name evidence="2" type="ORF">E1288_29695</name>
</gene>
<protein>
    <submittedName>
        <fullName evidence="2">Chorismate mutase</fullName>
        <ecNumber evidence="2">5.4.99.5</ecNumber>
    </submittedName>
</protein>
<dbReference type="AlphaFoldDB" id="A0A4R4YCW7"/>
<proteinExistence type="predicted"/>
<name>A0A4R4YCW7_9PSEU</name>
<keyword evidence="3" id="KW-1185">Reference proteome</keyword>
<dbReference type="Gene3D" id="1.20.59.10">
    <property type="entry name" value="Chorismate mutase"/>
    <property type="match status" value="1"/>
</dbReference>
<keyword evidence="2" id="KW-0413">Isomerase</keyword>
<dbReference type="InterPro" id="IPR036263">
    <property type="entry name" value="Chorismate_II_sf"/>
</dbReference>
<dbReference type="OrthoDB" id="3213864at2"/>
<reference evidence="2 3" key="1">
    <citation type="submission" date="2019-03" db="EMBL/GenBank/DDBJ databases">
        <title>Draft genome sequences of novel Actinobacteria.</title>
        <authorList>
            <person name="Sahin N."/>
            <person name="Ay H."/>
            <person name="Saygin H."/>
        </authorList>
    </citation>
    <scope>NUCLEOTIDE SEQUENCE [LARGE SCALE GENOMIC DNA]</scope>
    <source>
        <strain evidence="2 3">7K502</strain>
    </source>
</reference>
<dbReference type="GO" id="GO:0004106">
    <property type="term" value="F:chorismate mutase activity"/>
    <property type="evidence" value="ECO:0007669"/>
    <property type="project" value="UniProtKB-EC"/>
</dbReference>
<dbReference type="Proteomes" id="UP000294947">
    <property type="component" value="Unassembled WGS sequence"/>
</dbReference>
<dbReference type="InterPro" id="IPR036979">
    <property type="entry name" value="CM_dom_sf"/>
</dbReference>
<dbReference type="InterPro" id="IPR002701">
    <property type="entry name" value="CM_II_prokaryot"/>
</dbReference>
<dbReference type="SUPFAM" id="SSF48600">
    <property type="entry name" value="Chorismate mutase II"/>
    <property type="match status" value="1"/>
</dbReference>
<comment type="caution">
    <text evidence="2">The sequence shown here is derived from an EMBL/GenBank/DDBJ whole genome shotgun (WGS) entry which is preliminary data.</text>
</comment>
<evidence type="ECO:0000313" key="3">
    <source>
        <dbReference type="Proteomes" id="UP000294947"/>
    </source>
</evidence>
<dbReference type="EMBL" id="SMKW01000048">
    <property type="protein sequence ID" value="TDD42376.1"/>
    <property type="molecule type" value="Genomic_DNA"/>
</dbReference>
<accession>A0A4R4YCW7</accession>
<dbReference type="PROSITE" id="PS51168">
    <property type="entry name" value="CHORISMATE_MUT_2"/>
    <property type="match status" value="1"/>
</dbReference>
<dbReference type="EC" id="5.4.99.5" evidence="2"/>
<dbReference type="SMART" id="SM00830">
    <property type="entry name" value="CM_2"/>
    <property type="match status" value="1"/>
</dbReference>
<organism evidence="2 3">
    <name type="scientific">Saccharopolyspora elongata</name>
    <dbReference type="NCBI Taxonomy" id="2530387"/>
    <lineage>
        <taxon>Bacteria</taxon>
        <taxon>Bacillati</taxon>
        <taxon>Actinomycetota</taxon>
        <taxon>Actinomycetes</taxon>
        <taxon>Pseudonocardiales</taxon>
        <taxon>Pseudonocardiaceae</taxon>
        <taxon>Saccharopolyspora</taxon>
    </lineage>
</organism>
<sequence>MSHGGNVKTSPAIVIEEPANDKADVSVVRQRIDEIDQRIIGLIHTRKVMSQQVQRTRIDAGGQRVEPIREAAITKNYCAPFGEAGSALAAALLRICRGQHATQLPDKGGR</sequence>
<evidence type="ECO:0000313" key="2">
    <source>
        <dbReference type="EMBL" id="TDD42376.1"/>
    </source>
</evidence>
<dbReference type="NCBIfam" id="NF005894">
    <property type="entry name" value="PRK07857.1"/>
    <property type="match status" value="1"/>
</dbReference>
<dbReference type="Pfam" id="PF01817">
    <property type="entry name" value="CM_2"/>
    <property type="match status" value="1"/>
</dbReference>